<sequence length="164" mass="19040">MRLYELTEQYQILQDMAYDPEVDEQTLRDTMEGLWGEIEEKADGYAKIITGMKADIEALKEEESRLYMRRKGLEDRQKWLKDNLEANMREIGKTKFKTALFSFNIQKNGGLQPLIIDGAIDDIPGRFLIPQDPVPNNEAIRSLLAEKQVDWAHLEPRGESLRIK</sequence>
<dbReference type="AlphaFoldDB" id="A0A0E2HBA4"/>
<evidence type="ECO:0000313" key="3">
    <source>
        <dbReference type="Proteomes" id="UP000013085"/>
    </source>
</evidence>
<organism evidence="1 3">
    <name type="scientific">[Clostridium] clostridioforme 90A8</name>
    <dbReference type="NCBI Taxonomy" id="999408"/>
    <lineage>
        <taxon>Bacteria</taxon>
        <taxon>Bacillati</taxon>
        <taxon>Bacillota</taxon>
        <taxon>Clostridia</taxon>
        <taxon>Lachnospirales</taxon>
        <taxon>Lachnospiraceae</taxon>
        <taxon>Enterocloster</taxon>
    </lineage>
</organism>
<proteinExistence type="predicted"/>
<name>A0A0E2HBA4_9FIRM</name>
<dbReference type="PATRIC" id="fig|999408.3.peg.2927"/>
<dbReference type="Proteomes" id="UP000013085">
    <property type="component" value="Unassembled WGS sequence"/>
</dbReference>
<protein>
    <recommendedName>
        <fullName evidence="4">Siphovirus Gp157 family protein</fullName>
    </recommendedName>
</protein>
<dbReference type="Pfam" id="PF05565">
    <property type="entry name" value="Sipho_Gp157"/>
    <property type="match status" value="1"/>
</dbReference>
<dbReference type="EMBL" id="AGYR01000005">
    <property type="protein sequence ID" value="ENZ19414.1"/>
    <property type="molecule type" value="Genomic_DNA"/>
</dbReference>
<dbReference type="HOGENOM" id="CLU_124446_1_0_9"/>
<gene>
    <name evidence="2" type="ORF">HMPREF1090_00801</name>
    <name evidence="1" type="ORF">HMPREF1090_02706</name>
</gene>
<evidence type="ECO:0000313" key="1">
    <source>
        <dbReference type="EMBL" id="ENZ13811.1"/>
    </source>
</evidence>
<evidence type="ECO:0008006" key="4">
    <source>
        <dbReference type="Google" id="ProtNLM"/>
    </source>
</evidence>
<dbReference type="InterPro" id="IPR008840">
    <property type="entry name" value="Sipho_Gp157"/>
</dbReference>
<dbReference type="EMBL" id="AGYR01000029">
    <property type="protein sequence ID" value="ENZ13811.1"/>
    <property type="molecule type" value="Genomic_DNA"/>
</dbReference>
<comment type="caution">
    <text evidence="1">The sequence shown here is derived from an EMBL/GenBank/DDBJ whole genome shotgun (WGS) entry which is preliminary data.</text>
</comment>
<evidence type="ECO:0000313" key="2">
    <source>
        <dbReference type="EMBL" id="ENZ19414.1"/>
    </source>
</evidence>
<dbReference type="RefSeq" id="WP_002594426.1">
    <property type="nucleotide sequence ID" value="NZ_KB850987.1"/>
</dbReference>
<reference evidence="1 3" key="1">
    <citation type="submission" date="2013-01" db="EMBL/GenBank/DDBJ databases">
        <title>The Genome Sequence of Clostridium clostridioforme 90A8.</title>
        <authorList>
            <consortium name="The Broad Institute Genome Sequencing Platform"/>
            <person name="Earl A."/>
            <person name="Ward D."/>
            <person name="Feldgarden M."/>
            <person name="Gevers D."/>
            <person name="Courvalin P."/>
            <person name="Lambert T."/>
            <person name="Walker B."/>
            <person name="Young S.K."/>
            <person name="Zeng Q."/>
            <person name="Gargeya S."/>
            <person name="Fitzgerald M."/>
            <person name="Haas B."/>
            <person name="Abouelleil A."/>
            <person name="Alvarado L."/>
            <person name="Arachchi H.M."/>
            <person name="Berlin A.M."/>
            <person name="Chapman S.B."/>
            <person name="Dewar J."/>
            <person name="Goldberg J."/>
            <person name="Griggs A."/>
            <person name="Gujja S."/>
            <person name="Hansen M."/>
            <person name="Howarth C."/>
            <person name="Imamovic A."/>
            <person name="Larimer J."/>
            <person name="McCowan C."/>
            <person name="Murphy C."/>
            <person name="Neiman D."/>
            <person name="Pearson M."/>
            <person name="Priest M."/>
            <person name="Roberts A."/>
            <person name="Saif S."/>
            <person name="Shea T."/>
            <person name="Sisk P."/>
            <person name="Sykes S."/>
            <person name="Wortman J."/>
            <person name="Nusbaum C."/>
            <person name="Birren B."/>
        </authorList>
    </citation>
    <scope>NUCLEOTIDE SEQUENCE [LARGE SCALE GENOMIC DNA]</scope>
    <source>
        <strain evidence="1 3">90A8</strain>
    </source>
</reference>
<accession>A0A0E2HBA4</accession>